<evidence type="ECO:0000259" key="7">
    <source>
        <dbReference type="Pfam" id="PF04024"/>
    </source>
</evidence>
<dbReference type="GO" id="GO:0005886">
    <property type="term" value="C:plasma membrane"/>
    <property type="evidence" value="ECO:0007669"/>
    <property type="project" value="UniProtKB-SubCell"/>
</dbReference>
<keyword evidence="5 6" id="KW-0472">Membrane</keyword>
<comment type="caution">
    <text evidence="8">The sequence shown here is derived from an EMBL/GenBank/DDBJ whole genome shotgun (WGS) entry which is preliminary data.</text>
</comment>
<evidence type="ECO:0000256" key="2">
    <source>
        <dbReference type="ARBA" id="ARBA00022475"/>
    </source>
</evidence>
<dbReference type="AlphaFoldDB" id="A0A2H0UDA2"/>
<dbReference type="Proteomes" id="UP000229344">
    <property type="component" value="Unassembled WGS sequence"/>
</dbReference>
<evidence type="ECO:0000256" key="4">
    <source>
        <dbReference type="ARBA" id="ARBA00022989"/>
    </source>
</evidence>
<feature type="transmembrane region" description="Helical" evidence="6">
    <location>
        <begin position="29"/>
        <end position="58"/>
    </location>
</feature>
<keyword evidence="2" id="KW-1003">Cell membrane</keyword>
<evidence type="ECO:0000256" key="3">
    <source>
        <dbReference type="ARBA" id="ARBA00022692"/>
    </source>
</evidence>
<evidence type="ECO:0000256" key="6">
    <source>
        <dbReference type="SAM" id="Phobius"/>
    </source>
</evidence>
<dbReference type="InterPro" id="IPR052027">
    <property type="entry name" value="PspC"/>
</dbReference>
<keyword evidence="3 6" id="KW-0812">Transmembrane</keyword>
<dbReference type="Pfam" id="PF04024">
    <property type="entry name" value="PspC"/>
    <property type="match status" value="1"/>
</dbReference>
<evidence type="ECO:0000256" key="1">
    <source>
        <dbReference type="ARBA" id="ARBA00004162"/>
    </source>
</evidence>
<comment type="subcellular location">
    <subcellularLocation>
        <location evidence="1">Cell membrane</location>
        <topology evidence="1">Single-pass membrane protein</topology>
    </subcellularLocation>
</comment>
<keyword evidence="4 6" id="KW-1133">Transmembrane helix</keyword>
<gene>
    <name evidence="8" type="ORF">COU16_02255</name>
</gene>
<dbReference type="PANTHER" id="PTHR33885">
    <property type="entry name" value="PHAGE SHOCK PROTEIN C"/>
    <property type="match status" value="1"/>
</dbReference>
<proteinExistence type="predicted"/>
<evidence type="ECO:0000313" key="9">
    <source>
        <dbReference type="Proteomes" id="UP000229344"/>
    </source>
</evidence>
<evidence type="ECO:0000313" key="8">
    <source>
        <dbReference type="EMBL" id="PIR84389.1"/>
    </source>
</evidence>
<organism evidence="8 9">
    <name type="scientific">Candidatus Kaiserbacteria bacterium CG10_big_fil_rev_8_21_14_0_10_47_16</name>
    <dbReference type="NCBI Taxonomy" id="1974608"/>
    <lineage>
        <taxon>Bacteria</taxon>
        <taxon>Candidatus Kaiseribacteriota</taxon>
    </lineage>
</organism>
<dbReference type="PANTHER" id="PTHR33885:SF3">
    <property type="entry name" value="PHAGE SHOCK PROTEIN C"/>
    <property type="match status" value="1"/>
</dbReference>
<accession>A0A2H0UDA2</accession>
<name>A0A2H0UDA2_9BACT</name>
<evidence type="ECO:0000256" key="5">
    <source>
        <dbReference type="ARBA" id="ARBA00023136"/>
    </source>
</evidence>
<reference evidence="9" key="1">
    <citation type="submission" date="2017-09" db="EMBL/GenBank/DDBJ databases">
        <title>Depth-based differentiation of microbial function through sediment-hosted aquifers and enrichment of novel symbionts in the deep terrestrial subsurface.</title>
        <authorList>
            <person name="Probst A.J."/>
            <person name="Ladd B."/>
            <person name="Jarett J.K."/>
            <person name="Geller-Mcgrath D.E."/>
            <person name="Sieber C.M.K."/>
            <person name="Emerson J.B."/>
            <person name="Anantharaman K."/>
            <person name="Thomas B.C."/>
            <person name="Malmstrom R."/>
            <person name="Stieglmeier M."/>
            <person name="Klingl A."/>
            <person name="Woyke T."/>
            <person name="Ryan C.M."/>
            <person name="Banfield J.F."/>
        </authorList>
    </citation>
    <scope>NUCLEOTIDE SEQUENCE [LARGE SCALE GENOMIC DNA]</scope>
</reference>
<dbReference type="InterPro" id="IPR007168">
    <property type="entry name" value="Phageshock_PspC_N"/>
</dbReference>
<protein>
    <submittedName>
        <fullName evidence="8">PspC domain-containing protein</fullName>
    </submittedName>
</protein>
<feature type="domain" description="Phage shock protein PspC N-terminal" evidence="7">
    <location>
        <begin position="2"/>
        <end position="60"/>
    </location>
</feature>
<sequence length="67" mass="7519">MKRLYKSETNKIGAGVLGGISEYYEVDPILIRLLGLFIAIITGIIPFALMYLLAAIVIPQRPRTRQE</sequence>
<dbReference type="EMBL" id="PFBI01000006">
    <property type="protein sequence ID" value="PIR84389.1"/>
    <property type="molecule type" value="Genomic_DNA"/>
</dbReference>